<dbReference type="RefSeq" id="WP_265365352.1">
    <property type="nucleotide sequence ID" value="NZ_CP110636.1"/>
</dbReference>
<name>A0ABY6PKD2_9ACTN</name>
<feature type="domain" description="Thiaminase-2/PQQC" evidence="3">
    <location>
        <begin position="13"/>
        <end position="137"/>
    </location>
</feature>
<dbReference type="SUPFAM" id="SSF48613">
    <property type="entry name" value="Heme oxygenase-like"/>
    <property type="match status" value="1"/>
</dbReference>
<evidence type="ECO:0000256" key="1">
    <source>
        <dbReference type="ARBA" id="ARBA00004948"/>
    </source>
</evidence>
<feature type="region of interest" description="Disordered" evidence="2">
    <location>
        <begin position="198"/>
        <end position="345"/>
    </location>
</feature>
<dbReference type="InterPro" id="IPR004305">
    <property type="entry name" value="Thiaminase-2/PQQC"/>
</dbReference>
<feature type="compositionally biased region" description="Low complexity" evidence="2">
    <location>
        <begin position="318"/>
        <end position="335"/>
    </location>
</feature>
<comment type="pathway">
    <text evidence="1">Cofactor biosynthesis; thiamine diphosphate biosynthesis.</text>
</comment>
<dbReference type="Proteomes" id="UP001164959">
    <property type="component" value="Chromosome"/>
</dbReference>
<dbReference type="Pfam" id="PF03070">
    <property type="entry name" value="TENA_THI-4"/>
    <property type="match status" value="1"/>
</dbReference>
<accession>A0ABY6PKD2</accession>
<dbReference type="Gene3D" id="1.20.910.10">
    <property type="entry name" value="Heme oxygenase-like"/>
    <property type="match status" value="1"/>
</dbReference>
<feature type="compositionally biased region" description="Low complexity" evidence="2">
    <location>
        <begin position="200"/>
        <end position="214"/>
    </location>
</feature>
<feature type="compositionally biased region" description="Low complexity" evidence="2">
    <location>
        <begin position="277"/>
        <end position="287"/>
    </location>
</feature>
<dbReference type="EMBL" id="CP110636">
    <property type="protein sequence ID" value="UZJ34231.1"/>
    <property type="molecule type" value="Genomic_DNA"/>
</dbReference>
<reference evidence="4" key="1">
    <citation type="submission" date="2022-11" db="EMBL/GenBank/DDBJ databases">
        <title>Identification and genomic analyses of a novel endophytic actinobacterium Streptomyces endophytica sp. nov. with potential for biocontrol of Yam anthracnose.</title>
        <authorList>
            <person name="Huang X."/>
        </authorList>
    </citation>
    <scope>NUCLEOTIDE SEQUENCE</scope>
    <source>
        <strain evidence="4">HNM0140</strain>
    </source>
</reference>
<keyword evidence="5" id="KW-1185">Reference proteome</keyword>
<protein>
    <recommendedName>
        <fullName evidence="3">Thiaminase-2/PQQC domain-containing protein</fullName>
    </recommendedName>
</protein>
<sequence length="345" mass="36213">MRALAPDDGANRLVARIEAGEAPRSVFATFALEQHQVITADRLSFRHLARRADADPPVADFFELLAQGETLALRQLAGLTDACGLTARDVDDYQPRPGCQAYPSYAARLALGAEPADVVIALTANFAAWTRWCAVVETAMRSLSAWLSSHVPVCPTVGLARRCALRRPARSWPSRRGCCSPLRLAAGVVFSGAVPALQTSSSGPAPPVSGSFSADWGGPYPLPAGTWTSPAPPPSFTSPQREGTGRRGRLCGRKASAVHTTGPGGPSPHPPQPSPPQAQRRASPAAGETGTWEAPQSAQRRTTPAAGKPTTWGHPQGGRSPHPSRSHAPAAARCPRPGRCRAGHA</sequence>
<evidence type="ECO:0000259" key="3">
    <source>
        <dbReference type="Pfam" id="PF03070"/>
    </source>
</evidence>
<proteinExistence type="predicted"/>
<evidence type="ECO:0000256" key="2">
    <source>
        <dbReference type="SAM" id="MobiDB-lite"/>
    </source>
</evidence>
<evidence type="ECO:0000313" key="4">
    <source>
        <dbReference type="EMBL" id="UZJ34231.1"/>
    </source>
</evidence>
<feature type="compositionally biased region" description="Pro residues" evidence="2">
    <location>
        <begin position="265"/>
        <end position="276"/>
    </location>
</feature>
<feature type="compositionally biased region" description="Basic residues" evidence="2">
    <location>
        <begin position="336"/>
        <end position="345"/>
    </location>
</feature>
<gene>
    <name evidence="4" type="ORF">OJ254_29070</name>
</gene>
<organism evidence="4 5">
    <name type="scientific">Streptomyces endophytica</name>
    <dbReference type="NCBI Taxonomy" id="2991496"/>
    <lineage>
        <taxon>Bacteria</taxon>
        <taxon>Bacillati</taxon>
        <taxon>Actinomycetota</taxon>
        <taxon>Actinomycetes</taxon>
        <taxon>Kitasatosporales</taxon>
        <taxon>Streptomycetaceae</taxon>
        <taxon>Streptomyces</taxon>
    </lineage>
</organism>
<evidence type="ECO:0000313" key="5">
    <source>
        <dbReference type="Proteomes" id="UP001164959"/>
    </source>
</evidence>
<dbReference type="InterPro" id="IPR016084">
    <property type="entry name" value="Haem_Oase-like_multi-hlx"/>
</dbReference>